<evidence type="ECO:0000256" key="1">
    <source>
        <dbReference type="SAM" id="Phobius"/>
    </source>
</evidence>
<keyword evidence="1" id="KW-0472">Membrane</keyword>
<accession>A0A084J9K6</accession>
<comment type="caution">
    <text evidence="2">The sequence shown here is derived from an EMBL/GenBank/DDBJ whole genome shotgun (WGS) entry which is preliminary data.</text>
</comment>
<proteinExistence type="predicted"/>
<sequence>MINIVSEYIKNNNLYIDKSIYITVVIGQLTIYGIMLTFYQFIASYKNSANQYLGILITEYYVTRKIWIYKIIQNKIFIALFLAELLTKPVLNIFSGYFSVITVSTISFLWYGFSICYFVIFLLLFVQCTSCTFSLKSISNIKRNNLITNEINNRFLKKSKLDYHKKLLVDMLNTDLKNLKSAITFDDDPILQGNYDDLFIRIIDEYCAQKSKEIDLIIKEGKIVKNQIPYKYNASYEYNIFYDAMHNKYMKLDDRLQRYIAKRHLYIQYLNVIRKQLTEKGDNAFYGDRYEHNWKDISNYIYENGSIETKKYLITWLCKYIYDIKDTPSDFKDYCEEIIYYFMHKSILSVYEGENEEEFCEIFKLHIYQIGLEEMLADILCEFVISYNEFCPNKLIDLLKPKNKSYIFMYLIIYYSIYSFRFNWKYINIELLKRLIEKIEINSVDREYVLTKINKSNIKHRFNEKMFDALIVYLSKELTGELLTEIAEEELVNAYYIFAIKTCVFYQGLAYYKETMPLKLKTEFICFLSEHNEILNNENVKKFILRLSWKTFSKLDEVPEIMLNSFKTLLLANIEIEKSFFEDDRVKYIYTNNIGKYALVKVSDKNKQWLNMREIIKKVYISSNSSVEEYIKEIEVISNECGLQIPYVQKEKMKKYLLEVL</sequence>
<keyword evidence="1" id="KW-1133">Transmembrane helix</keyword>
<protein>
    <submittedName>
        <fullName evidence="2">Uncharacterized protein</fullName>
    </submittedName>
</protein>
<name>A0A084J9K6_9CLOT</name>
<dbReference type="eggNOG" id="ENOG50327JU">
    <property type="taxonomic scope" value="Bacteria"/>
</dbReference>
<dbReference type="EMBL" id="JPMD01000032">
    <property type="protein sequence ID" value="KEZ85640.1"/>
    <property type="molecule type" value="Genomic_DNA"/>
</dbReference>
<dbReference type="RefSeq" id="WP_035133999.1">
    <property type="nucleotide sequence ID" value="NZ_JPMD01000032.1"/>
</dbReference>
<gene>
    <name evidence="2" type="ORF">IO99_13280</name>
</gene>
<reference evidence="2 3" key="1">
    <citation type="submission" date="2014-07" db="EMBL/GenBank/DDBJ databases">
        <title>Draft genome of Clostridium sulfidigenes 113A isolated from sediments associated with methane hydrate from Krishna Godavari basin.</title>
        <authorList>
            <person name="Honkalas V.S."/>
            <person name="Dabir A.P."/>
            <person name="Arora P."/>
            <person name="Dhakephalkar P.K."/>
        </authorList>
    </citation>
    <scope>NUCLEOTIDE SEQUENCE [LARGE SCALE GENOMIC DNA]</scope>
    <source>
        <strain evidence="2 3">113A</strain>
    </source>
</reference>
<feature type="transmembrane region" description="Helical" evidence="1">
    <location>
        <begin position="20"/>
        <end position="42"/>
    </location>
</feature>
<keyword evidence="3" id="KW-1185">Reference proteome</keyword>
<keyword evidence="1" id="KW-0812">Transmembrane</keyword>
<evidence type="ECO:0000313" key="2">
    <source>
        <dbReference type="EMBL" id="KEZ85640.1"/>
    </source>
</evidence>
<evidence type="ECO:0000313" key="3">
    <source>
        <dbReference type="Proteomes" id="UP000028542"/>
    </source>
</evidence>
<dbReference type="Proteomes" id="UP000028542">
    <property type="component" value="Unassembled WGS sequence"/>
</dbReference>
<organism evidence="2 3">
    <name type="scientific">Clostridium sulfidigenes</name>
    <dbReference type="NCBI Taxonomy" id="318464"/>
    <lineage>
        <taxon>Bacteria</taxon>
        <taxon>Bacillati</taxon>
        <taxon>Bacillota</taxon>
        <taxon>Clostridia</taxon>
        <taxon>Eubacteriales</taxon>
        <taxon>Clostridiaceae</taxon>
        <taxon>Clostridium</taxon>
    </lineage>
</organism>
<dbReference type="AlphaFoldDB" id="A0A084J9K6"/>